<feature type="transmembrane region" description="Helical" evidence="1">
    <location>
        <begin position="77"/>
        <end position="99"/>
    </location>
</feature>
<keyword evidence="3" id="KW-1185">Reference proteome</keyword>
<dbReference type="AlphaFoldDB" id="A0A4R8DFI1"/>
<feature type="transmembrane region" description="Helical" evidence="1">
    <location>
        <begin position="133"/>
        <end position="152"/>
    </location>
</feature>
<dbReference type="Proteomes" id="UP000294498">
    <property type="component" value="Unassembled WGS sequence"/>
</dbReference>
<feature type="transmembrane region" description="Helical" evidence="1">
    <location>
        <begin position="51"/>
        <end position="70"/>
    </location>
</feature>
<accession>A0A4R8DFI1</accession>
<evidence type="ECO:0000256" key="1">
    <source>
        <dbReference type="SAM" id="Phobius"/>
    </source>
</evidence>
<feature type="transmembrane region" description="Helical" evidence="1">
    <location>
        <begin position="18"/>
        <end position="39"/>
    </location>
</feature>
<dbReference type="EMBL" id="SODV01000002">
    <property type="protein sequence ID" value="TDW95690.1"/>
    <property type="molecule type" value="Genomic_DNA"/>
</dbReference>
<comment type="caution">
    <text evidence="2">The sequence shown here is derived from an EMBL/GenBank/DDBJ whole genome shotgun (WGS) entry which is preliminary data.</text>
</comment>
<feature type="transmembrane region" description="Helical" evidence="1">
    <location>
        <begin position="172"/>
        <end position="195"/>
    </location>
</feature>
<name>A0A4R8DFI1_9BACT</name>
<sequence length="220" mass="26291">MIPIVLFLFTRKRHRGKGLWVIIIYLCYGIATELINSYYNEVFHVIPQFNFNLFDIVEYCLLTYFIYKLMRHKQFRIIILAFSVVFLSVSIFNITRPFFHSHYDSLTNVLESILLIIYAIFYFFEQIRKPDHIFFYAIPEFWVIVAILLYFSGTFFIDLYAQSQLENKAFELQYSLINTAFYILKILLLGVAMIMQSGDKNNNISRIDYSNLDEHLNLNR</sequence>
<evidence type="ECO:0000313" key="3">
    <source>
        <dbReference type="Proteomes" id="UP000294498"/>
    </source>
</evidence>
<reference evidence="2 3" key="1">
    <citation type="submission" date="2019-03" db="EMBL/GenBank/DDBJ databases">
        <title>Genomic Encyclopedia of Type Strains, Phase IV (KMG-IV): sequencing the most valuable type-strain genomes for metagenomic binning, comparative biology and taxonomic classification.</title>
        <authorList>
            <person name="Goeker M."/>
        </authorList>
    </citation>
    <scope>NUCLEOTIDE SEQUENCE [LARGE SCALE GENOMIC DNA]</scope>
    <source>
        <strain evidence="2 3">DSM 100059</strain>
    </source>
</reference>
<keyword evidence="1" id="KW-1133">Transmembrane helix</keyword>
<keyword evidence="1" id="KW-0472">Membrane</keyword>
<protein>
    <submittedName>
        <fullName evidence="2">Uncharacterized protein</fullName>
    </submittedName>
</protein>
<feature type="transmembrane region" description="Helical" evidence="1">
    <location>
        <begin position="105"/>
        <end position="124"/>
    </location>
</feature>
<gene>
    <name evidence="2" type="ORF">EDB95_3501</name>
</gene>
<proteinExistence type="predicted"/>
<organism evidence="2 3">
    <name type="scientific">Dinghuibacter silviterrae</name>
    <dbReference type="NCBI Taxonomy" id="1539049"/>
    <lineage>
        <taxon>Bacteria</taxon>
        <taxon>Pseudomonadati</taxon>
        <taxon>Bacteroidota</taxon>
        <taxon>Chitinophagia</taxon>
        <taxon>Chitinophagales</taxon>
        <taxon>Chitinophagaceae</taxon>
        <taxon>Dinghuibacter</taxon>
    </lineage>
</organism>
<keyword evidence="1" id="KW-0812">Transmembrane</keyword>
<evidence type="ECO:0000313" key="2">
    <source>
        <dbReference type="EMBL" id="TDW95690.1"/>
    </source>
</evidence>